<dbReference type="EMBL" id="QGKW02000007">
    <property type="protein sequence ID" value="KAF2616819.1"/>
    <property type="molecule type" value="Genomic_DNA"/>
</dbReference>
<feature type="compositionally biased region" description="Basic residues" evidence="1">
    <location>
        <begin position="107"/>
        <end position="118"/>
    </location>
</feature>
<gene>
    <name evidence="2" type="ORF">F2Q68_00039793</name>
</gene>
<comment type="caution">
    <text evidence="2">The sequence shown here is derived from an EMBL/GenBank/DDBJ whole genome shotgun (WGS) entry which is preliminary data.</text>
</comment>
<evidence type="ECO:0000313" key="2">
    <source>
        <dbReference type="EMBL" id="KAF2616819.1"/>
    </source>
</evidence>
<evidence type="ECO:0000256" key="1">
    <source>
        <dbReference type="SAM" id="MobiDB-lite"/>
    </source>
</evidence>
<dbReference type="PANTHER" id="PTHR48475:SF2">
    <property type="entry name" value="RIBONUCLEASE H"/>
    <property type="match status" value="1"/>
</dbReference>
<dbReference type="Proteomes" id="UP000712281">
    <property type="component" value="Unassembled WGS sequence"/>
</dbReference>
<reference evidence="2" key="1">
    <citation type="submission" date="2019-12" db="EMBL/GenBank/DDBJ databases">
        <title>Genome sequencing and annotation of Brassica cretica.</title>
        <authorList>
            <person name="Studholme D.J."/>
            <person name="Sarris P.F."/>
        </authorList>
    </citation>
    <scope>NUCLEOTIDE SEQUENCE</scope>
    <source>
        <strain evidence="2">PFS-001/15</strain>
        <tissue evidence="2">Leaf</tissue>
    </source>
</reference>
<evidence type="ECO:0000313" key="3">
    <source>
        <dbReference type="Proteomes" id="UP000712281"/>
    </source>
</evidence>
<proteinExistence type="predicted"/>
<protein>
    <submittedName>
        <fullName evidence="2">Uncharacterized protein</fullName>
    </submittedName>
</protein>
<feature type="region of interest" description="Disordered" evidence="1">
    <location>
        <begin position="69"/>
        <end position="136"/>
    </location>
</feature>
<dbReference type="AlphaFoldDB" id="A0A8S9MGZ7"/>
<accession>A0A8S9MGZ7</accession>
<organism evidence="2 3">
    <name type="scientific">Brassica cretica</name>
    <name type="common">Mustard</name>
    <dbReference type="NCBI Taxonomy" id="69181"/>
    <lineage>
        <taxon>Eukaryota</taxon>
        <taxon>Viridiplantae</taxon>
        <taxon>Streptophyta</taxon>
        <taxon>Embryophyta</taxon>
        <taxon>Tracheophyta</taxon>
        <taxon>Spermatophyta</taxon>
        <taxon>Magnoliopsida</taxon>
        <taxon>eudicotyledons</taxon>
        <taxon>Gunneridae</taxon>
        <taxon>Pentapetalae</taxon>
        <taxon>rosids</taxon>
        <taxon>malvids</taxon>
        <taxon>Brassicales</taxon>
        <taxon>Brassicaceae</taxon>
        <taxon>Brassiceae</taxon>
        <taxon>Brassica</taxon>
    </lineage>
</organism>
<sequence length="232" mass="26374">MAVSTWPDISHCPELDGVLRQMDQQVKWPQKMKAPDSFQNPCLWCDFHRDHGHKTEDCVAPDGEISNTVAHKSNQWRSREPPLLLPDYSEGKDQSLIAITEQTSGSTHRRTGGRRNGRRPVDRKGPDPPPQDEYPLACASMANHPEESQSEEISAIELDKTWMTPLIRYLENDILLEDHNGCRKIKKQAASYCISQEILYRRSFSGPYLRCVTPQEVLGSKSVRTESMSESP</sequence>
<dbReference type="PANTHER" id="PTHR48475">
    <property type="entry name" value="RIBONUCLEASE H"/>
    <property type="match status" value="1"/>
</dbReference>
<name>A0A8S9MGZ7_BRACR</name>